<sequence length="330" mass="37045">MEGTTHNPIAIESDIEIFQHERIGDSQATANVVGAKSKKKHAKKRKTDSCMIAIIACFNLRIKGDSSKEQGIPGACDGGVHLRPPTEIENIGLTNEVHDFTDEVFNGSFMEAMGYDVEKEIPAAERFVTPPVETPVQTPPTTPEGDQSAANPRTKACSQPGVVGQKNKKRRASQDNDDGMKTCMLEFTQVVKEANERKSVQEDRKFNFMVAQEQGKMNLMSHMLELKRMELDILRNNQRGPPPSSMALYAPLEVENLLSGFASDEHQKIVLTYVRTHNHWYVVRCARSRCWDTLPPLLLDSLVFEKNLHLELEESAQLGLQRMDTQQLDV</sequence>
<feature type="region of interest" description="Disordered" evidence="1">
    <location>
        <begin position="130"/>
        <end position="180"/>
    </location>
</feature>
<keyword evidence="3" id="KW-1185">Reference proteome</keyword>
<dbReference type="AlphaFoldDB" id="A0ABD3HPQ4"/>
<dbReference type="Proteomes" id="UP001633002">
    <property type="component" value="Unassembled WGS sequence"/>
</dbReference>
<gene>
    <name evidence="2" type="ORF">R1sor_007193</name>
</gene>
<accession>A0ABD3HPQ4</accession>
<dbReference type="EMBL" id="JBJQOH010000003">
    <property type="protein sequence ID" value="KAL3693542.1"/>
    <property type="molecule type" value="Genomic_DNA"/>
</dbReference>
<protein>
    <submittedName>
        <fullName evidence="2">Uncharacterized protein</fullName>
    </submittedName>
</protein>
<proteinExistence type="predicted"/>
<name>A0ABD3HPQ4_9MARC</name>
<evidence type="ECO:0000313" key="3">
    <source>
        <dbReference type="Proteomes" id="UP001633002"/>
    </source>
</evidence>
<evidence type="ECO:0000256" key="1">
    <source>
        <dbReference type="SAM" id="MobiDB-lite"/>
    </source>
</evidence>
<organism evidence="2 3">
    <name type="scientific">Riccia sorocarpa</name>
    <dbReference type="NCBI Taxonomy" id="122646"/>
    <lineage>
        <taxon>Eukaryota</taxon>
        <taxon>Viridiplantae</taxon>
        <taxon>Streptophyta</taxon>
        <taxon>Embryophyta</taxon>
        <taxon>Marchantiophyta</taxon>
        <taxon>Marchantiopsida</taxon>
        <taxon>Marchantiidae</taxon>
        <taxon>Marchantiales</taxon>
        <taxon>Ricciaceae</taxon>
        <taxon>Riccia</taxon>
    </lineage>
</organism>
<comment type="caution">
    <text evidence="2">The sequence shown here is derived from an EMBL/GenBank/DDBJ whole genome shotgun (WGS) entry which is preliminary data.</text>
</comment>
<evidence type="ECO:0000313" key="2">
    <source>
        <dbReference type="EMBL" id="KAL3693542.1"/>
    </source>
</evidence>
<reference evidence="2 3" key="1">
    <citation type="submission" date="2024-09" db="EMBL/GenBank/DDBJ databases">
        <title>Chromosome-scale assembly of Riccia sorocarpa.</title>
        <authorList>
            <person name="Paukszto L."/>
        </authorList>
    </citation>
    <scope>NUCLEOTIDE SEQUENCE [LARGE SCALE GENOMIC DNA]</scope>
    <source>
        <strain evidence="2">LP-2024</strain>
        <tissue evidence="2">Aerial parts of the thallus</tissue>
    </source>
</reference>